<dbReference type="EMBL" id="CH445329">
    <property type="protein sequence ID" value="EAT89166.1"/>
    <property type="molecule type" value="Genomic_DNA"/>
</dbReference>
<evidence type="ECO:0000313" key="1">
    <source>
        <dbReference type="EMBL" id="EAT89166.1"/>
    </source>
</evidence>
<organism evidence="1 2">
    <name type="scientific">Phaeosphaeria nodorum (strain SN15 / ATCC MYA-4574 / FGSC 10173)</name>
    <name type="common">Glume blotch fungus</name>
    <name type="synonym">Parastagonospora nodorum</name>
    <dbReference type="NCBI Taxonomy" id="321614"/>
    <lineage>
        <taxon>Eukaryota</taxon>
        <taxon>Fungi</taxon>
        <taxon>Dikarya</taxon>
        <taxon>Ascomycota</taxon>
        <taxon>Pezizomycotina</taxon>
        <taxon>Dothideomycetes</taxon>
        <taxon>Pleosporomycetidae</taxon>
        <taxon>Pleosporales</taxon>
        <taxon>Pleosporineae</taxon>
        <taxon>Phaeosphaeriaceae</taxon>
        <taxon>Parastagonospora</taxon>
    </lineage>
</organism>
<proteinExistence type="predicted"/>
<reference evidence="2" key="1">
    <citation type="journal article" date="2007" name="Plant Cell">
        <title>Dothideomycete-plant interactions illuminated by genome sequencing and EST analysis of the wheat pathogen Stagonospora nodorum.</title>
        <authorList>
            <person name="Hane J.K."/>
            <person name="Lowe R.G."/>
            <person name="Solomon P.S."/>
            <person name="Tan K.C."/>
            <person name="Schoch C.L."/>
            <person name="Spatafora J.W."/>
            <person name="Crous P.W."/>
            <person name="Kodira C."/>
            <person name="Birren B.W."/>
            <person name="Galagan J.E."/>
            <person name="Torriani S.F."/>
            <person name="McDonald B.A."/>
            <person name="Oliver R.P."/>
        </authorList>
    </citation>
    <scope>NUCLEOTIDE SEQUENCE [LARGE SCALE GENOMIC DNA]</scope>
    <source>
        <strain evidence="2">SN15 / ATCC MYA-4574 / FGSC 10173</strain>
    </source>
</reference>
<evidence type="ECO:0000313" key="2">
    <source>
        <dbReference type="Proteomes" id="UP000001055"/>
    </source>
</evidence>
<dbReference type="RefSeq" id="XP_001794504.1">
    <property type="nucleotide sequence ID" value="XM_001794452.1"/>
</dbReference>
<name>Q0UWA3_PHANO</name>
<dbReference type="AlphaFoldDB" id="Q0UWA3"/>
<gene>
    <name evidence="1" type="ORF">SNOG_03961</name>
</gene>
<accession>Q0UWA3</accession>
<dbReference type="GeneID" id="5971367"/>
<sequence length="104" mass="11609">MDHGDDIHSIRREKTILLAFLRCITGQLAVKSEVLLSVTSNDAHSEPEADKAASTSAYCTHSYMIANSKANTDVRPIRDRDPYDGMSPVKSLAMEHKTIRSHWP</sequence>
<dbReference type="Proteomes" id="UP000001055">
    <property type="component" value="Unassembled WGS sequence"/>
</dbReference>
<protein>
    <submittedName>
        <fullName evidence="1">Uncharacterized protein</fullName>
    </submittedName>
</protein>
<dbReference type="InParanoid" id="Q0UWA3"/>
<dbReference type="KEGG" id="pno:SNOG_03961"/>